<keyword evidence="10" id="KW-0963">Cytoplasm</keyword>
<dbReference type="Gene3D" id="3.40.50.880">
    <property type="match status" value="1"/>
</dbReference>
<evidence type="ECO:0000256" key="8">
    <source>
        <dbReference type="ARBA" id="ARBA00047838"/>
    </source>
</evidence>
<dbReference type="GO" id="GO:0000105">
    <property type="term" value="P:L-histidine biosynthetic process"/>
    <property type="evidence" value="ECO:0007669"/>
    <property type="project" value="UniProtKB-UniRule"/>
</dbReference>
<protein>
    <recommendedName>
        <fullName evidence="10">Imidazole glycerol phosphate synthase subunit HisH</fullName>
        <ecNumber evidence="10">4.3.2.10</ecNumber>
    </recommendedName>
    <alternativeName>
        <fullName evidence="10">IGP synthase glutaminase subunit</fullName>
        <ecNumber evidence="10">3.5.1.2</ecNumber>
    </alternativeName>
    <alternativeName>
        <fullName evidence="10">IGP synthase subunit HisH</fullName>
    </alternativeName>
    <alternativeName>
        <fullName evidence="10">ImGP synthase subunit HisH</fullName>
        <shortName evidence="10">IGPS subunit HisH</shortName>
    </alternativeName>
</protein>
<evidence type="ECO:0000256" key="3">
    <source>
        <dbReference type="ARBA" id="ARBA00022605"/>
    </source>
</evidence>
<keyword evidence="4 10" id="KW-0378">Hydrolase</keyword>
<dbReference type="HAMAP" id="MF_00278">
    <property type="entry name" value="HisH"/>
    <property type="match status" value="1"/>
</dbReference>
<evidence type="ECO:0000256" key="10">
    <source>
        <dbReference type="HAMAP-Rule" id="MF_00278"/>
    </source>
</evidence>
<feature type="active site" description="Nucleophile" evidence="10 11">
    <location>
        <position position="80"/>
    </location>
</feature>
<evidence type="ECO:0000259" key="12">
    <source>
        <dbReference type="Pfam" id="PF00117"/>
    </source>
</evidence>
<keyword evidence="14" id="KW-1185">Reference proteome</keyword>
<feature type="domain" description="Glutamine amidotransferase" evidence="12">
    <location>
        <begin position="4"/>
        <end position="187"/>
    </location>
</feature>
<dbReference type="RefSeq" id="WP_133958463.1">
    <property type="nucleotide sequence ID" value="NZ_SORI01000017.1"/>
</dbReference>
<dbReference type="GO" id="GO:0004359">
    <property type="term" value="F:glutaminase activity"/>
    <property type="evidence" value="ECO:0007669"/>
    <property type="project" value="UniProtKB-EC"/>
</dbReference>
<accession>A0A4R8M227</accession>
<dbReference type="CDD" id="cd01748">
    <property type="entry name" value="GATase1_IGP_Synthase"/>
    <property type="match status" value="1"/>
</dbReference>
<keyword evidence="7 10" id="KW-0456">Lyase</keyword>
<comment type="function">
    <text evidence="10">IGPS catalyzes the conversion of PRFAR and glutamine to IGP, AICAR and glutamate. The HisH subunit catalyzes the hydrolysis of glutamine to glutamate and ammonia as part of the synthesis of IGP and AICAR. The resulting ammonia molecule is channeled to the active site of HisF.</text>
</comment>
<gene>
    <name evidence="10" type="primary">hisH</name>
    <name evidence="13" type="ORF">C8D99_11761</name>
</gene>
<evidence type="ECO:0000256" key="1">
    <source>
        <dbReference type="ARBA" id="ARBA00005091"/>
    </source>
</evidence>
<dbReference type="EC" id="4.3.2.10" evidence="10"/>
<comment type="subunit">
    <text evidence="2 10">Heterodimer of HisH and HisF.</text>
</comment>
<dbReference type="GO" id="GO:0005737">
    <property type="term" value="C:cytoplasm"/>
    <property type="evidence" value="ECO:0007669"/>
    <property type="project" value="UniProtKB-SubCell"/>
</dbReference>
<evidence type="ECO:0000256" key="4">
    <source>
        <dbReference type="ARBA" id="ARBA00022801"/>
    </source>
</evidence>
<evidence type="ECO:0000256" key="6">
    <source>
        <dbReference type="ARBA" id="ARBA00023102"/>
    </source>
</evidence>
<keyword evidence="5 10" id="KW-0315">Glutamine amidotransferase</keyword>
<dbReference type="NCBIfam" id="TIGR01855">
    <property type="entry name" value="IMP_synth_hisH"/>
    <property type="match status" value="1"/>
</dbReference>
<dbReference type="AlphaFoldDB" id="A0A4R8M227"/>
<dbReference type="EMBL" id="SORI01000017">
    <property type="protein sequence ID" value="TDY56758.1"/>
    <property type="molecule type" value="Genomic_DNA"/>
</dbReference>
<keyword evidence="3 10" id="KW-0028">Amino-acid biosynthesis</keyword>
<evidence type="ECO:0000256" key="5">
    <source>
        <dbReference type="ARBA" id="ARBA00022962"/>
    </source>
</evidence>
<comment type="subcellular location">
    <subcellularLocation>
        <location evidence="10">Cytoplasm</location>
    </subcellularLocation>
</comment>
<dbReference type="SUPFAM" id="SSF52317">
    <property type="entry name" value="Class I glutamine amidotransferase-like"/>
    <property type="match status" value="1"/>
</dbReference>
<dbReference type="Proteomes" id="UP000295066">
    <property type="component" value="Unassembled WGS sequence"/>
</dbReference>
<dbReference type="GO" id="GO:0000107">
    <property type="term" value="F:imidazoleglycerol-phosphate synthase activity"/>
    <property type="evidence" value="ECO:0007669"/>
    <property type="project" value="UniProtKB-UniRule"/>
</dbReference>
<sequence>MIAIVDYQVGNTGNVRRAFSSLGEEARLLSSPAELTPEFSLAVLPGVGAFGPASARLRASGWADRLIAWAAEEKPLLGICLGMQLLCERGLEEGIHPGLGLIPGEIRILEAEKIPHMGWNSVEWTGNPPEFSPAVSSGEYFYFVHSYALFDSAFAAGHTSLGGVSFTSMVLRGRIAGFQFHPERSGRAGLALLSGVAAHIAKEVP</sequence>
<feature type="active site" evidence="10 11">
    <location>
        <position position="181"/>
    </location>
</feature>
<organism evidence="13 14">
    <name type="scientific">Aminivibrio pyruvatiphilus</name>
    <dbReference type="NCBI Taxonomy" id="1005740"/>
    <lineage>
        <taxon>Bacteria</taxon>
        <taxon>Thermotogati</taxon>
        <taxon>Synergistota</taxon>
        <taxon>Synergistia</taxon>
        <taxon>Synergistales</taxon>
        <taxon>Aminobacteriaceae</taxon>
        <taxon>Aminivibrio</taxon>
    </lineage>
</organism>
<name>A0A4R8M227_9BACT</name>
<proteinExistence type="inferred from homology"/>
<keyword evidence="13" id="KW-0808">Transferase</keyword>
<dbReference type="EC" id="3.5.1.2" evidence="10"/>
<evidence type="ECO:0000256" key="9">
    <source>
        <dbReference type="ARBA" id="ARBA00049534"/>
    </source>
</evidence>
<comment type="caution">
    <text evidence="13">The sequence shown here is derived from an EMBL/GenBank/DDBJ whole genome shotgun (WGS) entry which is preliminary data.</text>
</comment>
<dbReference type="PANTHER" id="PTHR42701:SF1">
    <property type="entry name" value="IMIDAZOLE GLYCEROL PHOSPHATE SYNTHASE SUBUNIT HISH"/>
    <property type="match status" value="1"/>
</dbReference>
<evidence type="ECO:0000313" key="13">
    <source>
        <dbReference type="EMBL" id="TDY56758.1"/>
    </source>
</evidence>
<dbReference type="Pfam" id="PF00117">
    <property type="entry name" value="GATase"/>
    <property type="match status" value="1"/>
</dbReference>
<comment type="catalytic activity">
    <reaction evidence="8 10">
        <text>5-[(5-phospho-1-deoxy-D-ribulos-1-ylimino)methylamino]-1-(5-phospho-beta-D-ribosyl)imidazole-4-carboxamide + L-glutamine = D-erythro-1-(imidazol-4-yl)glycerol 3-phosphate + 5-amino-1-(5-phospho-beta-D-ribosyl)imidazole-4-carboxamide + L-glutamate + H(+)</text>
        <dbReference type="Rhea" id="RHEA:24793"/>
        <dbReference type="ChEBI" id="CHEBI:15378"/>
        <dbReference type="ChEBI" id="CHEBI:29985"/>
        <dbReference type="ChEBI" id="CHEBI:58278"/>
        <dbReference type="ChEBI" id="CHEBI:58359"/>
        <dbReference type="ChEBI" id="CHEBI:58475"/>
        <dbReference type="ChEBI" id="CHEBI:58525"/>
        <dbReference type="EC" id="4.3.2.10"/>
    </reaction>
</comment>
<dbReference type="UniPathway" id="UPA00031">
    <property type="reaction ID" value="UER00010"/>
</dbReference>
<feature type="active site" evidence="10 11">
    <location>
        <position position="183"/>
    </location>
</feature>
<dbReference type="InterPro" id="IPR017926">
    <property type="entry name" value="GATASE"/>
</dbReference>
<evidence type="ECO:0000256" key="2">
    <source>
        <dbReference type="ARBA" id="ARBA00011152"/>
    </source>
</evidence>
<evidence type="ECO:0000256" key="11">
    <source>
        <dbReference type="PIRSR" id="PIRSR000495-1"/>
    </source>
</evidence>
<comment type="catalytic activity">
    <reaction evidence="9 10">
        <text>L-glutamine + H2O = L-glutamate + NH4(+)</text>
        <dbReference type="Rhea" id="RHEA:15889"/>
        <dbReference type="ChEBI" id="CHEBI:15377"/>
        <dbReference type="ChEBI" id="CHEBI:28938"/>
        <dbReference type="ChEBI" id="CHEBI:29985"/>
        <dbReference type="ChEBI" id="CHEBI:58359"/>
        <dbReference type="EC" id="3.5.1.2"/>
    </reaction>
</comment>
<evidence type="ECO:0000256" key="7">
    <source>
        <dbReference type="ARBA" id="ARBA00023239"/>
    </source>
</evidence>
<dbReference type="OrthoDB" id="9807137at2"/>
<evidence type="ECO:0000313" key="14">
    <source>
        <dbReference type="Proteomes" id="UP000295066"/>
    </source>
</evidence>
<reference evidence="13 14" key="1">
    <citation type="submission" date="2019-03" db="EMBL/GenBank/DDBJ databases">
        <title>Genomic Encyclopedia of Type Strains, Phase IV (KMG-IV): sequencing the most valuable type-strain genomes for metagenomic binning, comparative biology and taxonomic classification.</title>
        <authorList>
            <person name="Goeker M."/>
        </authorList>
    </citation>
    <scope>NUCLEOTIDE SEQUENCE [LARGE SCALE GENOMIC DNA]</scope>
    <source>
        <strain evidence="13 14">DSM 25964</strain>
    </source>
</reference>
<dbReference type="PROSITE" id="PS51274">
    <property type="entry name" value="GATASE_COBBQ"/>
    <property type="match status" value="1"/>
</dbReference>
<dbReference type="PIRSF" id="PIRSF000495">
    <property type="entry name" value="Amidotransf_hisH"/>
    <property type="match status" value="1"/>
</dbReference>
<comment type="pathway">
    <text evidence="1 10">Amino-acid biosynthesis; L-histidine biosynthesis; L-histidine from 5-phospho-alpha-D-ribose 1-diphosphate: step 5/9.</text>
</comment>
<dbReference type="InterPro" id="IPR029062">
    <property type="entry name" value="Class_I_gatase-like"/>
</dbReference>
<dbReference type="GO" id="GO:0016829">
    <property type="term" value="F:lyase activity"/>
    <property type="evidence" value="ECO:0007669"/>
    <property type="project" value="UniProtKB-KW"/>
</dbReference>
<dbReference type="InterPro" id="IPR010139">
    <property type="entry name" value="Imidazole-glycPsynth_HisH"/>
</dbReference>
<dbReference type="PROSITE" id="PS51273">
    <property type="entry name" value="GATASE_TYPE_1"/>
    <property type="match status" value="1"/>
</dbReference>
<dbReference type="PANTHER" id="PTHR42701">
    <property type="entry name" value="IMIDAZOLE GLYCEROL PHOSPHATE SYNTHASE SUBUNIT HISH"/>
    <property type="match status" value="1"/>
</dbReference>
<keyword evidence="6 10" id="KW-0368">Histidine biosynthesis</keyword>